<dbReference type="Gene3D" id="1.20.920.10">
    <property type="entry name" value="Bromodomain-like"/>
    <property type="match status" value="1"/>
</dbReference>
<keyword evidence="10" id="KW-0832">Ubl conjugation</keyword>
<keyword evidence="14" id="KW-0804">Transcription</keyword>
<keyword evidence="11" id="KW-0156">Chromatin regulator</keyword>
<dbReference type="InterPro" id="IPR057053">
    <property type="entry name" value="MYND_ZMYND11_ZMYD8"/>
</dbReference>
<dbReference type="SMART" id="SM00249">
    <property type="entry name" value="PHD"/>
    <property type="match status" value="1"/>
</dbReference>
<feature type="domain" description="MYND-type" evidence="23">
    <location>
        <begin position="584"/>
        <end position="618"/>
    </location>
</feature>
<keyword evidence="5" id="KW-1017">Isopeptide bond</keyword>
<feature type="domain" description="PHD-type" evidence="21">
    <location>
        <begin position="103"/>
        <end position="148"/>
    </location>
</feature>
<keyword evidence="6" id="KW-0597">Phosphoprotein</keyword>
<evidence type="ECO:0000256" key="8">
    <source>
        <dbReference type="ARBA" id="ARBA00022771"/>
    </source>
</evidence>
<dbReference type="InParanoid" id="A0A6P8HHD0"/>
<dbReference type="PROSITE" id="PS01359">
    <property type="entry name" value="ZF_PHD_1"/>
    <property type="match status" value="1"/>
</dbReference>
<keyword evidence="9" id="KW-0862">Zinc</keyword>
<comment type="subcellular location">
    <subcellularLocation>
        <location evidence="2">Chromosome</location>
    </subcellularLocation>
    <subcellularLocation>
        <location evidence="1">Nucleus</location>
    </subcellularLocation>
</comment>
<evidence type="ECO:0000313" key="26">
    <source>
        <dbReference type="RefSeq" id="XP_031554353.1"/>
    </source>
</evidence>
<feature type="compositionally biased region" description="Polar residues" evidence="19">
    <location>
        <begin position="370"/>
        <end position="380"/>
    </location>
</feature>
<name>A0A6P8HHD0_ACTTE</name>
<sequence>MAKFITRRYSDPAFVKALREGILKIASQKQCPNEDRIVRALQNEYEWTKADILKQLKLAVKDGFLHQVTAISSHGSTKGIPQTAYRVRSNELDETLRNKESHDWYCWMCHNPGEVILCDYCPRVFHRRCAHDGTVSGGKWKCSSCQPQKLPPLMNSKTPEELAKMLIFTMDRMKEKAKDFLKPIDTEEYEDYLEYIFKPLDLSLLEKRVTQKCFKTPKEFREEAQWMLHNSIIYFGEDADMTDLAEAIMEDCDGELEEMVRCPDCYLMSNIRTNNWFTKPCYFPHELVWAKMTGEPPWPAKLLSWDEDKSKALVRFFGTAHQRAWVASKNITPITQKPEVKKRPQRWMQAIDEMKLYQRQLNQLENNMNTVKKTPLNQSQVDEKSTQTDEKETHPDKRRKLDSELELNKVTEVRKELEKQAKENAEIIRKKDERICILQDHAKTLEEHLSSAVMNLEGERNRAKQLKQKLEMMEKEISRNKNIIEMPNHVILNGSASRERELEVNDKMVAPSDSQKDLEREIKEAVKRAVNKERLEKERAIEDAVKRTKREKEKQIEKSLQVVRNEAEKSLQEAIQLTKRKQWCAYCSKEAFYPCCWNTSYCTVDCQKAHWCSHRFQCMRLACNCGTRECVKSC</sequence>
<evidence type="ECO:0000256" key="18">
    <source>
        <dbReference type="SAM" id="Coils"/>
    </source>
</evidence>
<dbReference type="SUPFAM" id="SSF57903">
    <property type="entry name" value="FYVE/PHD zinc finger"/>
    <property type="match status" value="1"/>
</dbReference>
<dbReference type="Gene3D" id="6.10.140.2220">
    <property type="match status" value="1"/>
</dbReference>
<evidence type="ECO:0000256" key="14">
    <source>
        <dbReference type="ARBA" id="ARBA00023163"/>
    </source>
</evidence>
<dbReference type="PROSITE" id="PS52014">
    <property type="entry name" value="SAMD1_WH"/>
    <property type="match status" value="1"/>
</dbReference>
<dbReference type="PROSITE" id="PS01360">
    <property type="entry name" value="ZF_MYND_1"/>
    <property type="match status" value="1"/>
</dbReference>
<protein>
    <submittedName>
        <fullName evidence="26">Zinc finger MYND domain-containing protein 11-like</fullName>
    </submittedName>
</protein>
<dbReference type="InterPro" id="IPR019786">
    <property type="entry name" value="Zinc_finger_PHD-type_CS"/>
</dbReference>
<dbReference type="GO" id="GO:0009966">
    <property type="term" value="P:regulation of signal transduction"/>
    <property type="evidence" value="ECO:0007669"/>
    <property type="project" value="TreeGrafter"/>
</dbReference>
<dbReference type="GO" id="GO:0005634">
    <property type="term" value="C:nucleus"/>
    <property type="evidence" value="ECO:0007669"/>
    <property type="project" value="UniProtKB-SubCell"/>
</dbReference>
<proteinExistence type="predicted"/>
<dbReference type="PROSITE" id="PS50016">
    <property type="entry name" value="ZF_PHD_2"/>
    <property type="match status" value="1"/>
</dbReference>
<evidence type="ECO:0000256" key="11">
    <source>
        <dbReference type="ARBA" id="ARBA00022853"/>
    </source>
</evidence>
<evidence type="ECO:0000256" key="17">
    <source>
        <dbReference type="PROSITE-ProRule" id="PRU00134"/>
    </source>
</evidence>
<reference evidence="26" key="1">
    <citation type="submission" date="2025-08" db="UniProtKB">
        <authorList>
            <consortium name="RefSeq"/>
        </authorList>
    </citation>
    <scope>IDENTIFICATION</scope>
    <source>
        <tissue evidence="26">Tentacle</tissue>
    </source>
</reference>
<keyword evidence="12" id="KW-0805">Transcription regulation</keyword>
<evidence type="ECO:0000313" key="25">
    <source>
        <dbReference type="Proteomes" id="UP000515163"/>
    </source>
</evidence>
<evidence type="ECO:0000256" key="19">
    <source>
        <dbReference type="SAM" id="MobiDB-lite"/>
    </source>
</evidence>
<keyword evidence="25" id="KW-1185">Reference proteome</keyword>
<dbReference type="Pfam" id="PF00439">
    <property type="entry name" value="Bromodomain"/>
    <property type="match status" value="1"/>
</dbReference>
<dbReference type="SMART" id="SM00297">
    <property type="entry name" value="BROMO"/>
    <property type="match status" value="1"/>
</dbReference>
<feature type="domain" description="SAMD1-like winged helix (WH)" evidence="24">
    <location>
        <begin position="6"/>
        <end position="82"/>
    </location>
</feature>
<dbReference type="GO" id="GO:0003677">
    <property type="term" value="F:DNA binding"/>
    <property type="evidence" value="ECO:0007669"/>
    <property type="project" value="InterPro"/>
</dbReference>
<feature type="compositionally biased region" description="Basic and acidic residues" evidence="19">
    <location>
        <begin position="381"/>
        <end position="401"/>
    </location>
</feature>
<evidence type="ECO:0000256" key="7">
    <source>
        <dbReference type="ARBA" id="ARBA00022723"/>
    </source>
</evidence>
<dbReference type="GO" id="GO:0140006">
    <property type="term" value="F:histone H3 reader activity"/>
    <property type="evidence" value="ECO:0007669"/>
    <property type="project" value="UniProtKB-ARBA"/>
</dbReference>
<evidence type="ECO:0000256" key="9">
    <source>
        <dbReference type="ARBA" id="ARBA00022833"/>
    </source>
</evidence>
<dbReference type="InterPro" id="IPR000313">
    <property type="entry name" value="PWWP_dom"/>
</dbReference>
<dbReference type="InterPro" id="IPR013083">
    <property type="entry name" value="Znf_RING/FYVE/PHD"/>
</dbReference>
<dbReference type="SUPFAM" id="SSF144232">
    <property type="entry name" value="HIT/MYND zinc finger-like"/>
    <property type="match status" value="1"/>
</dbReference>
<dbReference type="Pfam" id="PF24324">
    <property type="entry name" value="MYND_ZMYND11_ZMYD8"/>
    <property type="match status" value="1"/>
</dbReference>
<dbReference type="FunCoup" id="A0A6P8HHD0">
    <property type="interactions" value="1868"/>
</dbReference>
<feature type="domain" description="PWWP" evidence="22">
    <location>
        <begin position="284"/>
        <end position="337"/>
    </location>
</feature>
<keyword evidence="3" id="KW-0158">Chromosome</keyword>
<dbReference type="InterPro" id="IPR036427">
    <property type="entry name" value="Bromodomain-like_sf"/>
</dbReference>
<keyword evidence="18" id="KW-0175">Coiled coil</keyword>
<evidence type="ECO:0000256" key="5">
    <source>
        <dbReference type="ARBA" id="ARBA00022499"/>
    </source>
</evidence>
<dbReference type="CDD" id="cd20159">
    <property type="entry name" value="PWWP_BS69"/>
    <property type="match status" value="1"/>
</dbReference>
<dbReference type="GO" id="GO:0008270">
    <property type="term" value="F:zinc ion binding"/>
    <property type="evidence" value="ECO:0007669"/>
    <property type="project" value="UniProtKB-KW"/>
</dbReference>
<dbReference type="Gene3D" id="2.30.30.140">
    <property type="match status" value="1"/>
</dbReference>
<dbReference type="InterPro" id="IPR047269">
    <property type="entry name" value="ZMY11"/>
</dbReference>
<keyword evidence="13 16" id="KW-0103">Bromodomain</keyword>
<feature type="coiled-coil region" evidence="18">
    <location>
        <begin position="515"/>
        <end position="580"/>
    </location>
</feature>
<keyword evidence="15" id="KW-0539">Nucleus</keyword>
<evidence type="ECO:0000259" key="22">
    <source>
        <dbReference type="PROSITE" id="PS50812"/>
    </source>
</evidence>
<evidence type="ECO:0000259" key="20">
    <source>
        <dbReference type="PROSITE" id="PS50014"/>
    </source>
</evidence>
<evidence type="ECO:0000259" key="23">
    <source>
        <dbReference type="PROSITE" id="PS50865"/>
    </source>
</evidence>
<keyword evidence="4" id="KW-0678">Repressor</keyword>
<dbReference type="RefSeq" id="XP_031554353.1">
    <property type="nucleotide sequence ID" value="XM_031698493.1"/>
</dbReference>
<dbReference type="Pfam" id="PF21524">
    <property type="entry name" value="SAMD1_WH"/>
    <property type="match status" value="1"/>
</dbReference>
<dbReference type="GO" id="GO:0034243">
    <property type="term" value="P:regulation of transcription elongation by RNA polymerase II"/>
    <property type="evidence" value="ECO:0007669"/>
    <property type="project" value="InterPro"/>
</dbReference>
<dbReference type="PROSITE" id="PS50812">
    <property type="entry name" value="PWWP"/>
    <property type="match status" value="1"/>
</dbReference>
<gene>
    <name evidence="26" type="primary">LOC116291324</name>
</gene>
<dbReference type="PANTHER" id="PTHR46379:SF1">
    <property type="entry name" value="ZINC FINGER MYND DOMAIN-CONTAINING PROTEIN 11"/>
    <property type="match status" value="1"/>
</dbReference>
<evidence type="ECO:0000256" key="6">
    <source>
        <dbReference type="ARBA" id="ARBA00022553"/>
    </source>
</evidence>
<feature type="region of interest" description="Disordered" evidence="19">
    <location>
        <begin position="370"/>
        <end position="401"/>
    </location>
</feature>
<dbReference type="Proteomes" id="UP000515163">
    <property type="component" value="Unplaced"/>
</dbReference>
<dbReference type="KEGG" id="aten:116291324"/>
<dbReference type="InterPro" id="IPR011011">
    <property type="entry name" value="Znf_FYVE_PHD"/>
</dbReference>
<dbReference type="GO" id="GO:0005694">
    <property type="term" value="C:chromosome"/>
    <property type="evidence" value="ECO:0007669"/>
    <property type="project" value="UniProtKB-SubCell"/>
</dbReference>
<dbReference type="InterPro" id="IPR047268">
    <property type="entry name" value="PWWP_BS69"/>
</dbReference>
<keyword evidence="8 17" id="KW-0863">Zinc-finger</keyword>
<evidence type="ECO:0000256" key="3">
    <source>
        <dbReference type="ARBA" id="ARBA00022454"/>
    </source>
</evidence>
<evidence type="ECO:0000256" key="13">
    <source>
        <dbReference type="ARBA" id="ARBA00023117"/>
    </source>
</evidence>
<evidence type="ECO:0000256" key="12">
    <source>
        <dbReference type="ARBA" id="ARBA00023015"/>
    </source>
</evidence>
<dbReference type="PROSITE" id="PS50014">
    <property type="entry name" value="BROMODOMAIN_2"/>
    <property type="match status" value="1"/>
</dbReference>
<evidence type="ECO:0000256" key="15">
    <source>
        <dbReference type="ARBA" id="ARBA00023242"/>
    </source>
</evidence>
<dbReference type="InterPro" id="IPR001487">
    <property type="entry name" value="Bromodomain"/>
</dbReference>
<evidence type="ECO:0000256" key="16">
    <source>
        <dbReference type="PROSITE-ProRule" id="PRU00035"/>
    </source>
</evidence>
<dbReference type="OrthoDB" id="6272564at2759"/>
<evidence type="ECO:0000256" key="1">
    <source>
        <dbReference type="ARBA" id="ARBA00004123"/>
    </source>
</evidence>
<dbReference type="GeneID" id="116291324"/>
<dbReference type="InterPro" id="IPR001965">
    <property type="entry name" value="Znf_PHD"/>
</dbReference>
<dbReference type="InterPro" id="IPR048589">
    <property type="entry name" value="SAMD1-like_WH"/>
</dbReference>
<dbReference type="InterPro" id="IPR002893">
    <property type="entry name" value="Znf_MYND"/>
</dbReference>
<dbReference type="InterPro" id="IPR019787">
    <property type="entry name" value="Znf_PHD-finger"/>
</dbReference>
<accession>A0A6P8HHD0</accession>
<evidence type="ECO:0000259" key="21">
    <source>
        <dbReference type="PROSITE" id="PS50016"/>
    </source>
</evidence>
<dbReference type="GO" id="GO:0003714">
    <property type="term" value="F:transcription corepressor activity"/>
    <property type="evidence" value="ECO:0007669"/>
    <property type="project" value="InterPro"/>
</dbReference>
<dbReference type="FunFam" id="6.10.140.2220:FF:000002">
    <property type="entry name" value="Protein kinase C-binding protein 1 isoform C"/>
    <property type="match status" value="1"/>
</dbReference>
<dbReference type="Gene3D" id="3.30.40.10">
    <property type="entry name" value="Zinc/RING finger domain, C3HC4 (zinc finger)"/>
    <property type="match status" value="1"/>
</dbReference>
<evidence type="ECO:0000256" key="10">
    <source>
        <dbReference type="ARBA" id="ARBA00022843"/>
    </source>
</evidence>
<dbReference type="Pfam" id="PF00855">
    <property type="entry name" value="PWWP"/>
    <property type="match status" value="1"/>
</dbReference>
<dbReference type="AlphaFoldDB" id="A0A6P8HHD0"/>
<dbReference type="PANTHER" id="PTHR46379">
    <property type="entry name" value="ZINC FINGER MYND DOMAIN-CONTAINING"/>
    <property type="match status" value="1"/>
</dbReference>
<evidence type="ECO:0000256" key="2">
    <source>
        <dbReference type="ARBA" id="ARBA00004286"/>
    </source>
</evidence>
<keyword evidence="7" id="KW-0479">Metal-binding</keyword>
<dbReference type="SMART" id="SM00293">
    <property type="entry name" value="PWWP"/>
    <property type="match status" value="1"/>
</dbReference>
<evidence type="ECO:0000256" key="4">
    <source>
        <dbReference type="ARBA" id="ARBA00022491"/>
    </source>
</evidence>
<dbReference type="SUPFAM" id="SSF63748">
    <property type="entry name" value="Tudor/PWWP/MBT"/>
    <property type="match status" value="1"/>
</dbReference>
<dbReference type="PROSITE" id="PS50865">
    <property type="entry name" value="ZF_MYND_2"/>
    <property type="match status" value="1"/>
</dbReference>
<feature type="domain" description="Bromo" evidence="20">
    <location>
        <begin position="172"/>
        <end position="242"/>
    </location>
</feature>
<dbReference type="SUPFAM" id="SSF47370">
    <property type="entry name" value="Bromodomain"/>
    <property type="match status" value="1"/>
</dbReference>
<organism evidence="25 26">
    <name type="scientific">Actinia tenebrosa</name>
    <name type="common">Australian red waratah sea anemone</name>
    <dbReference type="NCBI Taxonomy" id="6105"/>
    <lineage>
        <taxon>Eukaryota</taxon>
        <taxon>Metazoa</taxon>
        <taxon>Cnidaria</taxon>
        <taxon>Anthozoa</taxon>
        <taxon>Hexacorallia</taxon>
        <taxon>Actiniaria</taxon>
        <taxon>Actiniidae</taxon>
        <taxon>Actinia</taxon>
    </lineage>
</organism>
<evidence type="ECO:0000259" key="24">
    <source>
        <dbReference type="PROSITE" id="PS52014"/>
    </source>
</evidence>